<evidence type="ECO:0000313" key="4">
    <source>
        <dbReference type="Proteomes" id="UP000694392"/>
    </source>
</evidence>
<feature type="compositionally biased region" description="Basic and acidic residues" evidence="1">
    <location>
        <begin position="209"/>
        <end position="219"/>
    </location>
</feature>
<reference evidence="3" key="2">
    <citation type="submission" date="2025-09" db="UniProtKB">
        <authorList>
            <consortium name="Ensembl"/>
        </authorList>
    </citation>
    <scope>IDENTIFICATION</scope>
</reference>
<feature type="region of interest" description="Disordered" evidence="1">
    <location>
        <begin position="1"/>
        <end position="90"/>
    </location>
</feature>
<evidence type="ECO:0000313" key="3">
    <source>
        <dbReference type="Ensembl" id="ENSSPUP00000010406.1"/>
    </source>
</evidence>
<name>A0A8D0L5L2_SPHPU</name>
<dbReference type="AlphaFoldDB" id="A0A8D0L5L2"/>
<feature type="domain" description="DUF3350" evidence="2">
    <location>
        <begin position="196"/>
        <end position="250"/>
    </location>
</feature>
<protein>
    <recommendedName>
        <fullName evidence="2">DUF3350 domain-containing protein</fullName>
    </recommendedName>
</protein>
<evidence type="ECO:0000256" key="1">
    <source>
        <dbReference type="SAM" id="MobiDB-lite"/>
    </source>
</evidence>
<dbReference type="Pfam" id="PF11830">
    <property type="entry name" value="DUF3350"/>
    <property type="match status" value="1"/>
</dbReference>
<dbReference type="Ensembl" id="ENSSPUT00000011103.1">
    <property type="protein sequence ID" value="ENSSPUP00000010406.1"/>
    <property type="gene ID" value="ENSSPUG00000008051.1"/>
</dbReference>
<feature type="compositionally biased region" description="Low complexity" evidence="1">
    <location>
        <begin position="30"/>
        <end position="51"/>
    </location>
</feature>
<feature type="compositionally biased region" description="Basic and acidic residues" evidence="1">
    <location>
        <begin position="137"/>
        <end position="150"/>
    </location>
</feature>
<dbReference type="InterPro" id="IPR021785">
    <property type="entry name" value="DUF3350"/>
</dbReference>
<sequence>MLKSKAKRSLTESLESILSRESKARGPLESSGSMDLDSSLSSTLSTTSKEPSLCEKEELLLPESPLKTNGSMCDFSSDPVSQPIEQPAKLPEKAFRRRANTLSHLPVECQESLETAETSPSVPQRKLMRYHSVSTETPHKQNDYKSKPSHLDVGTESPVRTRRHSWRQQIFLRVATPQKGCDSPNRHDDYSELSDLPPRSPLEPVCEDGPIRPVKEERKRTSWELRELWQKAILQQILLLRMEKENQKLQGK</sequence>
<evidence type="ECO:0000259" key="2">
    <source>
        <dbReference type="Pfam" id="PF11830"/>
    </source>
</evidence>
<reference evidence="3" key="1">
    <citation type="submission" date="2025-08" db="UniProtKB">
        <authorList>
            <consortium name="Ensembl"/>
        </authorList>
    </citation>
    <scope>IDENTIFICATION</scope>
</reference>
<accession>A0A8D0L5L2</accession>
<feature type="region of interest" description="Disordered" evidence="1">
    <location>
        <begin position="134"/>
        <end position="162"/>
    </location>
</feature>
<dbReference type="Proteomes" id="UP000694392">
    <property type="component" value="Unplaced"/>
</dbReference>
<feature type="region of interest" description="Disordered" evidence="1">
    <location>
        <begin position="177"/>
        <end position="219"/>
    </location>
</feature>
<organism evidence="3 4">
    <name type="scientific">Sphenodon punctatus</name>
    <name type="common">Tuatara</name>
    <name type="synonym">Hatteria punctata</name>
    <dbReference type="NCBI Taxonomy" id="8508"/>
    <lineage>
        <taxon>Eukaryota</taxon>
        <taxon>Metazoa</taxon>
        <taxon>Chordata</taxon>
        <taxon>Craniata</taxon>
        <taxon>Vertebrata</taxon>
        <taxon>Euteleostomi</taxon>
        <taxon>Lepidosauria</taxon>
        <taxon>Sphenodontia</taxon>
        <taxon>Sphenodontidae</taxon>
        <taxon>Sphenodon</taxon>
    </lineage>
</organism>
<proteinExistence type="predicted"/>
<keyword evidence="4" id="KW-1185">Reference proteome</keyword>
<dbReference type="GeneTree" id="ENSGT00940000157949"/>